<accession>A0A085LMK5</accession>
<dbReference type="EMBL" id="KL363386">
    <property type="protein sequence ID" value="KFD46201.1"/>
    <property type="molecule type" value="Genomic_DNA"/>
</dbReference>
<protein>
    <submittedName>
        <fullName evidence="1">Uncharacterized protein</fullName>
    </submittedName>
</protein>
<reference evidence="1 2" key="1">
    <citation type="journal article" date="2014" name="Nat. Genet.">
        <title>Genome and transcriptome of the porcine whipworm Trichuris suis.</title>
        <authorList>
            <person name="Jex A.R."/>
            <person name="Nejsum P."/>
            <person name="Schwarz E.M."/>
            <person name="Hu L."/>
            <person name="Young N.D."/>
            <person name="Hall R.S."/>
            <person name="Korhonen P.K."/>
            <person name="Liao S."/>
            <person name="Thamsborg S."/>
            <person name="Xia J."/>
            <person name="Xu P."/>
            <person name="Wang S."/>
            <person name="Scheerlinck J.P."/>
            <person name="Hofmann A."/>
            <person name="Sternberg P.W."/>
            <person name="Wang J."/>
            <person name="Gasser R.B."/>
        </authorList>
    </citation>
    <scope>NUCLEOTIDE SEQUENCE [LARGE SCALE GENOMIC DNA]</scope>
    <source>
        <strain evidence="1">DCEP-RM93M</strain>
    </source>
</reference>
<evidence type="ECO:0000313" key="2">
    <source>
        <dbReference type="Proteomes" id="UP000030764"/>
    </source>
</evidence>
<keyword evidence="2" id="KW-1185">Reference proteome</keyword>
<gene>
    <name evidence="1" type="ORF">M513_12901</name>
</gene>
<proteinExistence type="predicted"/>
<evidence type="ECO:0000313" key="1">
    <source>
        <dbReference type="EMBL" id="KFD46201.1"/>
    </source>
</evidence>
<sequence>MLLPLRDYPLPSAIKSVQVQMYFATLLLRTQRDKSTKCLDCKKRCDFACCWKLLEDGVRLRFCGNRNLIS</sequence>
<name>A0A085LMK5_9BILA</name>
<organism evidence="1 2">
    <name type="scientific">Trichuris suis</name>
    <name type="common">pig whipworm</name>
    <dbReference type="NCBI Taxonomy" id="68888"/>
    <lineage>
        <taxon>Eukaryota</taxon>
        <taxon>Metazoa</taxon>
        <taxon>Ecdysozoa</taxon>
        <taxon>Nematoda</taxon>
        <taxon>Enoplea</taxon>
        <taxon>Dorylaimia</taxon>
        <taxon>Trichinellida</taxon>
        <taxon>Trichuridae</taxon>
        <taxon>Trichuris</taxon>
    </lineage>
</organism>
<dbReference type="Proteomes" id="UP000030764">
    <property type="component" value="Unassembled WGS sequence"/>
</dbReference>
<dbReference type="AlphaFoldDB" id="A0A085LMK5"/>